<organism evidence="2 3">
    <name type="scientific">Burkholderia lata (strain ATCC 17760 / DSM 23089 / LMG 22485 / NCIMB 9086 / R18194 / 383)</name>
    <dbReference type="NCBI Taxonomy" id="482957"/>
    <lineage>
        <taxon>Bacteria</taxon>
        <taxon>Pseudomonadati</taxon>
        <taxon>Pseudomonadota</taxon>
        <taxon>Betaproteobacteria</taxon>
        <taxon>Burkholderiales</taxon>
        <taxon>Burkholderiaceae</taxon>
        <taxon>Burkholderia</taxon>
        <taxon>Burkholderia cepacia complex</taxon>
    </lineage>
</organism>
<accession>A0A6P2GZI1</accession>
<dbReference type="AlphaFoldDB" id="A0A6P2GZI1"/>
<evidence type="ECO:0000256" key="1">
    <source>
        <dbReference type="SAM" id="MobiDB-lite"/>
    </source>
</evidence>
<reference evidence="2 3" key="1">
    <citation type="submission" date="2019-09" db="EMBL/GenBank/DDBJ databases">
        <authorList>
            <person name="Depoorter E."/>
        </authorList>
    </citation>
    <scope>NUCLEOTIDE SEQUENCE [LARGE SCALE GENOMIC DNA]</scope>
    <source>
        <strain evidence="2">R-15945</strain>
    </source>
</reference>
<dbReference type="Proteomes" id="UP000494174">
    <property type="component" value="Unassembled WGS sequence"/>
</dbReference>
<gene>
    <name evidence="2" type="ORF">BLA15945_00243</name>
</gene>
<protein>
    <submittedName>
        <fullName evidence="2">Uncharacterized protein</fullName>
    </submittedName>
</protein>
<sequence length="66" mass="7463">MLVKAFELSRVRCQSFKVARLLENQPGNMKSLKSTADPNLKHDAIAAMRHPRPHKRTAIHKASEIS</sequence>
<feature type="compositionally biased region" description="Basic residues" evidence="1">
    <location>
        <begin position="49"/>
        <end position="59"/>
    </location>
</feature>
<feature type="region of interest" description="Disordered" evidence="1">
    <location>
        <begin position="45"/>
        <end position="66"/>
    </location>
</feature>
<dbReference type="EMBL" id="CABVPU010000001">
    <property type="protein sequence ID" value="VWB09056.1"/>
    <property type="molecule type" value="Genomic_DNA"/>
</dbReference>
<evidence type="ECO:0000313" key="2">
    <source>
        <dbReference type="EMBL" id="VWB09056.1"/>
    </source>
</evidence>
<name>A0A6P2GZI1_BURL3</name>
<proteinExistence type="predicted"/>
<evidence type="ECO:0000313" key="3">
    <source>
        <dbReference type="Proteomes" id="UP000494174"/>
    </source>
</evidence>